<evidence type="ECO:0000256" key="1">
    <source>
        <dbReference type="ARBA" id="ARBA00004196"/>
    </source>
</evidence>
<dbReference type="AlphaFoldDB" id="A0A5C4MC86"/>
<dbReference type="InterPro" id="IPR025997">
    <property type="entry name" value="SBP_2_dom"/>
</dbReference>
<comment type="caution">
    <text evidence="5">The sequence shown here is derived from an EMBL/GenBank/DDBJ whole genome shotgun (WGS) entry which is preliminary data.</text>
</comment>
<dbReference type="InterPro" id="IPR050555">
    <property type="entry name" value="Bact_Solute-Bind_Prot2"/>
</dbReference>
<evidence type="ECO:0000313" key="5">
    <source>
        <dbReference type="EMBL" id="TNC35439.1"/>
    </source>
</evidence>
<dbReference type="Proteomes" id="UP000306740">
    <property type="component" value="Unassembled WGS sequence"/>
</dbReference>
<sequence length="356" mass="36954">MKNFPTRIAALSGAAILAVVGLTACGSDDDGGSAGGGEAGEIAFLMPDRASTRYEEQDSPLFKEKVAELCADCKVLYQNADSDPAKQQQQVESMIAQGVKVIVLDPVDSKAAASMVTQAQGADIPIVTYDRPVTDVPADFYVSFDNEAIGRSIAESLVEHLKSTGATGGVLLVNGSPTDRAAGLIKQGAEAGVGDTKVLASFDTPEWDPQKAQDWVSGQITKFRDQIAGVVAANDGTASGSIAALKAAGVDPLPPVTGNDAEVAAIQRVIAGDQFNTISKPIKTVADAAAEVAVALMNGEEPKATTDLFDTPSQLFEPTVVTQENVKEVIFDGGIYTADEICTAEYAAACAKLQIK</sequence>
<evidence type="ECO:0000256" key="2">
    <source>
        <dbReference type="ARBA" id="ARBA00022729"/>
    </source>
</evidence>
<reference evidence="5 6" key="1">
    <citation type="submission" date="2019-05" db="EMBL/GenBank/DDBJ databases">
        <title>Mumia sp. nov., isolated from the intestinal contents of plateau pika (Ochotona curzoniae) in the Qinghai-Tibet plateau of China.</title>
        <authorList>
            <person name="Tian Z."/>
        </authorList>
    </citation>
    <scope>NUCLEOTIDE SEQUENCE [LARGE SCALE GENOMIC DNA]</scope>
    <source>
        <strain evidence="6">527</strain>
    </source>
</reference>
<dbReference type="InterPro" id="IPR028082">
    <property type="entry name" value="Peripla_BP_I"/>
</dbReference>
<dbReference type="Gene3D" id="3.40.50.2300">
    <property type="match status" value="2"/>
</dbReference>
<gene>
    <name evidence="5" type="ORF">FHE65_27200</name>
</gene>
<evidence type="ECO:0000259" key="4">
    <source>
        <dbReference type="Pfam" id="PF13407"/>
    </source>
</evidence>
<dbReference type="OrthoDB" id="9773673at2"/>
<dbReference type="RefSeq" id="WP_139087446.1">
    <property type="nucleotide sequence ID" value="NZ_VDFR01000147.1"/>
</dbReference>
<feature type="signal peptide" evidence="3">
    <location>
        <begin position="1"/>
        <end position="24"/>
    </location>
</feature>
<dbReference type="GO" id="GO:0030288">
    <property type="term" value="C:outer membrane-bounded periplasmic space"/>
    <property type="evidence" value="ECO:0007669"/>
    <property type="project" value="TreeGrafter"/>
</dbReference>
<proteinExistence type="predicted"/>
<evidence type="ECO:0000313" key="6">
    <source>
        <dbReference type="Proteomes" id="UP000306740"/>
    </source>
</evidence>
<dbReference type="PANTHER" id="PTHR30036">
    <property type="entry name" value="D-XYLOSE-BINDING PERIPLASMIC PROTEIN"/>
    <property type="match status" value="1"/>
</dbReference>
<keyword evidence="2 3" id="KW-0732">Signal</keyword>
<organism evidence="5 6">
    <name type="scientific">Mumia zhuanghuii</name>
    <dbReference type="NCBI Taxonomy" id="2585211"/>
    <lineage>
        <taxon>Bacteria</taxon>
        <taxon>Bacillati</taxon>
        <taxon>Actinomycetota</taxon>
        <taxon>Actinomycetes</taxon>
        <taxon>Propionibacteriales</taxon>
        <taxon>Nocardioidaceae</taxon>
        <taxon>Mumia</taxon>
    </lineage>
</organism>
<dbReference type="PROSITE" id="PS51257">
    <property type="entry name" value="PROKAR_LIPOPROTEIN"/>
    <property type="match status" value="1"/>
</dbReference>
<protein>
    <submittedName>
        <fullName evidence="5">Sugar ABC transporter substrate-binding protein</fullName>
    </submittedName>
</protein>
<evidence type="ECO:0000256" key="3">
    <source>
        <dbReference type="SAM" id="SignalP"/>
    </source>
</evidence>
<dbReference type="EMBL" id="VDFR01000147">
    <property type="protein sequence ID" value="TNC35439.1"/>
    <property type="molecule type" value="Genomic_DNA"/>
</dbReference>
<accession>A0A5C4MC86</accession>
<dbReference type="Pfam" id="PF13407">
    <property type="entry name" value="Peripla_BP_4"/>
    <property type="match status" value="1"/>
</dbReference>
<feature type="domain" description="Periplasmic binding protein" evidence="4">
    <location>
        <begin position="42"/>
        <end position="301"/>
    </location>
</feature>
<dbReference type="GO" id="GO:0030246">
    <property type="term" value="F:carbohydrate binding"/>
    <property type="evidence" value="ECO:0007669"/>
    <property type="project" value="TreeGrafter"/>
</dbReference>
<feature type="chain" id="PRO_5039495006" evidence="3">
    <location>
        <begin position="25"/>
        <end position="356"/>
    </location>
</feature>
<dbReference type="PANTHER" id="PTHR30036:SF1">
    <property type="entry name" value="D-XYLOSE-BINDING PERIPLASMIC PROTEIN"/>
    <property type="match status" value="1"/>
</dbReference>
<dbReference type="SUPFAM" id="SSF53822">
    <property type="entry name" value="Periplasmic binding protein-like I"/>
    <property type="match status" value="1"/>
</dbReference>
<name>A0A5C4MC86_9ACTN</name>
<comment type="subcellular location">
    <subcellularLocation>
        <location evidence="1">Cell envelope</location>
    </subcellularLocation>
</comment>